<evidence type="ECO:0000313" key="16">
    <source>
        <dbReference type="Proteomes" id="UP000449193"/>
    </source>
</evidence>
<dbReference type="PANTHER" id="PTHR11138">
    <property type="entry name" value="METHIONYL-TRNA FORMYLTRANSFERASE"/>
    <property type="match status" value="1"/>
</dbReference>
<dbReference type="InterPro" id="IPR036477">
    <property type="entry name" value="Formyl_transf_N_sf"/>
</dbReference>
<feature type="binding site" evidence="5">
    <location>
        <begin position="109"/>
        <end position="112"/>
    </location>
    <ligand>
        <name>(6S)-5,6,7,8-tetrahydrofolate</name>
        <dbReference type="ChEBI" id="CHEBI:57453"/>
    </ligand>
</feature>
<evidence type="ECO:0000313" key="13">
    <source>
        <dbReference type="Proteomes" id="UP000032483"/>
    </source>
</evidence>
<dbReference type="Pfam" id="PF02911">
    <property type="entry name" value="Formyl_trans_C"/>
    <property type="match status" value="1"/>
</dbReference>
<dbReference type="InterPro" id="IPR005793">
    <property type="entry name" value="Formyl_trans_C"/>
</dbReference>
<accession>A0A0D8IW06</accession>
<dbReference type="CDD" id="cd08704">
    <property type="entry name" value="Met_tRNA_FMT_C"/>
    <property type="match status" value="1"/>
</dbReference>
<protein>
    <recommendedName>
        <fullName evidence="2 5">Methionyl-tRNA formyltransferase</fullName>
        <ecNumber evidence="2 5">2.1.2.9</ecNumber>
    </recommendedName>
</protein>
<evidence type="ECO:0000313" key="11">
    <source>
        <dbReference type="EMBL" id="MTS26869.1"/>
    </source>
</evidence>
<dbReference type="NCBIfam" id="TIGR00460">
    <property type="entry name" value="fmt"/>
    <property type="match status" value="1"/>
</dbReference>
<evidence type="ECO:0000256" key="2">
    <source>
        <dbReference type="ARBA" id="ARBA00012261"/>
    </source>
</evidence>
<keyword evidence="4 5" id="KW-0648">Protein biosynthesis</keyword>
<keyword evidence="13" id="KW-1185">Reference proteome</keyword>
<dbReference type="Proteomes" id="UP000449193">
    <property type="component" value="Unassembled WGS sequence"/>
</dbReference>
<dbReference type="PATRIC" id="fig|1550024.3.peg.3571"/>
<dbReference type="EMBL" id="WMZR01000008">
    <property type="protein sequence ID" value="MTS51428.1"/>
    <property type="molecule type" value="Genomic_DNA"/>
</dbReference>
<evidence type="ECO:0000313" key="14">
    <source>
        <dbReference type="Proteomes" id="UP000053433"/>
    </source>
</evidence>
<dbReference type="HAMAP" id="MF_00182">
    <property type="entry name" value="Formyl_trans"/>
    <property type="match status" value="1"/>
</dbReference>
<comment type="catalytic activity">
    <reaction evidence="5">
        <text>L-methionyl-tRNA(fMet) + (6R)-10-formyltetrahydrofolate = N-formyl-L-methionyl-tRNA(fMet) + (6S)-5,6,7,8-tetrahydrofolate + H(+)</text>
        <dbReference type="Rhea" id="RHEA:24380"/>
        <dbReference type="Rhea" id="RHEA-COMP:9952"/>
        <dbReference type="Rhea" id="RHEA-COMP:9953"/>
        <dbReference type="ChEBI" id="CHEBI:15378"/>
        <dbReference type="ChEBI" id="CHEBI:57453"/>
        <dbReference type="ChEBI" id="CHEBI:78530"/>
        <dbReference type="ChEBI" id="CHEBI:78844"/>
        <dbReference type="ChEBI" id="CHEBI:195366"/>
        <dbReference type="EC" id="2.1.2.9"/>
    </reaction>
</comment>
<dbReference type="Pfam" id="PF00551">
    <property type="entry name" value="Formyl_trans_N"/>
    <property type="match status" value="1"/>
</dbReference>
<dbReference type="CDD" id="cd08646">
    <property type="entry name" value="FMT_core_Met-tRNA-FMT_N"/>
    <property type="match status" value="1"/>
</dbReference>
<dbReference type="GO" id="GO:0005829">
    <property type="term" value="C:cytosol"/>
    <property type="evidence" value="ECO:0007669"/>
    <property type="project" value="TreeGrafter"/>
</dbReference>
<evidence type="ECO:0000313" key="12">
    <source>
        <dbReference type="EMBL" id="MTS51428.1"/>
    </source>
</evidence>
<dbReference type="EMBL" id="JXXK01000029">
    <property type="protein sequence ID" value="KJF38862.1"/>
    <property type="molecule type" value="Genomic_DNA"/>
</dbReference>
<evidence type="ECO:0000256" key="5">
    <source>
        <dbReference type="HAMAP-Rule" id="MF_00182"/>
    </source>
</evidence>
<dbReference type="InterPro" id="IPR041711">
    <property type="entry name" value="Met-tRNA-FMT_N"/>
</dbReference>
<dbReference type="EMBL" id="WMZU01000007">
    <property type="protein sequence ID" value="MTS26869.1"/>
    <property type="molecule type" value="Genomic_DNA"/>
</dbReference>
<evidence type="ECO:0000259" key="7">
    <source>
        <dbReference type="Pfam" id="PF02911"/>
    </source>
</evidence>
<dbReference type="InterPro" id="IPR002376">
    <property type="entry name" value="Formyl_transf_N"/>
</dbReference>
<dbReference type="AlphaFoldDB" id="A0A0D8IW06"/>
<evidence type="ECO:0000256" key="1">
    <source>
        <dbReference type="ARBA" id="ARBA00010699"/>
    </source>
</evidence>
<dbReference type="PANTHER" id="PTHR11138:SF5">
    <property type="entry name" value="METHIONYL-TRNA FORMYLTRANSFERASE, MITOCHONDRIAL"/>
    <property type="match status" value="1"/>
</dbReference>
<dbReference type="FunFam" id="3.40.50.12230:FF:000001">
    <property type="entry name" value="Methionyl-tRNA formyltransferase"/>
    <property type="match status" value="1"/>
</dbReference>
<evidence type="ECO:0000313" key="17">
    <source>
        <dbReference type="Proteomes" id="UP000472755"/>
    </source>
</evidence>
<dbReference type="EMBL" id="LMUA01000028">
    <property type="protein sequence ID" value="KUE75153.1"/>
    <property type="molecule type" value="Genomic_DNA"/>
</dbReference>
<proteinExistence type="inferred from homology"/>
<dbReference type="Proteomes" id="UP000053433">
    <property type="component" value="Unassembled WGS sequence"/>
</dbReference>
<feature type="domain" description="Formyl transferase C-terminal" evidence="7">
    <location>
        <begin position="204"/>
        <end position="297"/>
    </location>
</feature>
<dbReference type="GeneID" id="42857997"/>
<evidence type="ECO:0000256" key="4">
    <source>
        <dbReference type="ARBA" id="ARBA00022917"/>
    </source>
</evidence>
<dbReference type="SUPFAM" id="SSF50486">
    <property type="entry name" value="FMT C-terminal domain-like"/>
    <property type="match status" value="1"/>
</dbReference>
<dbReference type="Proteomes" id="UP000032483">
    <property type="component" value="Unassembled WGS sequence"/>
</dbReference>
<gene>
    <name evidence="5" type="primary">fmt</name>
    <name evidence="9" type="ORF">ASJ35_15325</name>
    <name evidence="10" type="ORF">FYJ76_09830</name>
    <name evidence="12" type="ORF">GMD52_07720</name>
    <name evidence="11" type="ORF">GMD59_06150</name>
    <name evidence="8" type="ORF">TQ39_15670</name>
</gene>
<evidence type="ECO:0000313" key="9">
    <source>
        <dbReference type="EMBL" id="KUE75153.1"/>
    </source>
</evidence>
<evidence type="ECO:0000256" key="3">
    <source>
        <dbReference type="ARBA" id="ARBA00022679"/>
    </source>
</evidence>
<evidence type="ECO:0000313" key="10">
    <source>
        <dbReference type="EMBL" id="MST92231.1"/>
    </source>
</evidence>
<dbReference type="RefSeq" id="WP_009325449.1">
    <property type="nucleotide sequence ID" value="NZ_CAOJUJ010000026.1"/>
</dbReference>
<dbReference type="Proteomes" id="UP000431913">
    <property type="component" value="Unassembled WGS sequence"/>
</dbReference>
<organism evidence="8 13">
    <name type="scientific">Ruthenibacterium lactatiformans</name>
    <dbReference type="NCBI Taxonomy" id="1550024"/>
    <lineage>
        <taxon>Bacteria</taxon>
        <taxon>Bacillati</taxon>
        <taxon>Bacillota</taxon>
        <taxon>Clostridia</taxon>
        <taxon>Eubacteriales</taxon>
        <taxon>Oscillospiraceae</taxon>
        <taxon>Ruthenibacterium</taxon>
    </lineage>
</organism>
<dbReference type="SUPFAM" id="SSF53328">
    <property type="entry name" value="Formyltransferase"/>
    <property type="match status" value="1"/>
</dbReference>
<sequence length="306" mass="32588">MNILFMGTPDIAAAALEAILDAGHTVCGVYTRADKPVGRKQVLTAPPVKRTAMAHGIPVFQPGTLRDAAQAENIRALAPELIVVVAYGRILPPEVLAIPQYGCINLHVSLLPRYRGAAPVQWAVINGEKTTGVSIMYLNEGLDTGDILRVSPVEIGENETSGELFERITQEGARTLLAAMEDIAAGTAQARPQNDAEATLAPPLTKEQAHFGFDAPARRLHDLIRGLNPWPVAYFEYGGKKVKVLRTLCDDAAAGAPGEILSTKPLKVACASGALTLLEVVPEGSRPMEGSAWAAGRRFTNGDKLQ</sequence>
<accession>A0A0W7TMY0</accession>
<dbReference type="InterPro" id="IPR044135">
    <property type="entry name" value="Met-tRNA-FMT_C"/>
</dbReference>
<dbReference type="EMBL" id="VUNJ01000009">
    <property type="protein sequence ID" value="MST92231.1"/>
    <property type="molecule type" value="Genomic_DNA"/>
</dbReference>
<dbReference type="EC" id="2.1.2.9" evidence="2 5"/>
<dbReference type="Proteomes" id="UP000472755">
    <property type="component" value="Unassembled WGS sequence"/>
</dbReference>
<reference evidence="8" key="1">
    <citation type="submission" date="2015-02" db="EMBL/GenBank/DDBJ databases">
        <title>A novel member of the family Ruminococcaceae isolated from human feces.</title>
        <authorList>
            <person name="Shkoporov A.N."/>
            <person name="Chaplin A.V."/>
            <person name="Motuzova O.V."/>
            <person name="Kafarskaia L.I."/>
            <person name="Khokhlova E.V."/>
            <person name="Efimov B.A."/>
        </authorList>
    </citation>
    <scope>NUCLEOTIDE SEQUENCE [LARGE SCALE GENOMIC DNA]</scope>
    <source>
        <strain evidence="8">585-1</strain>
    </source>
</reference>
<comment type="similarity">
    <text evidence="1 5">Belongs to the Fmt family.</text>
</comment>
<comment type="function">
    <text evidence="5">Attaches a formyl group to the free amino group of methionyl-tRNA(fMet). The formyl group appears to play a dual role in the initiator identity of N-formylmethionyl-tRNA by promoting its recognition by IF2 and preventing the misappropriation of this tRNA by the elongation apparatus.</text>
</comment>
<dbReference type="GO" id="GO:0004479">
    <property type="term" value="F:methionyl-tRNA formyltransferase activity"/>
    <property type="evidence" value="ECO:0007669"/>
    <property type="project" value="UniProtKB-UniRule"/>
</dbReference>
<reference evidence="10 15" key="4">
    <citation type="submission" date="2019-08" db="EMBL/GenBank/DDBJ databases">
        <title>In-depth cultivation of the pig gut microbiome towards novel bacterial diversity and tailored functional studies.</title>
        <authorList>
            <person name="Wylensek D."/>
            <person name="Hitch T.C.A."/>
            <person name="Clavel T."/>
        </authorList>
    </citation>
    <scope>NUCLEOTIDE SEQUENCE [LARGE SCALE GENOMIC DNA]</scope>
    <source>
        <strain evidence="10 15">WCA3-601-WT-6J</strain>
    </source>
</reference>
<reference evidence="16 17" key="3">
    <citation type="journal article" date="2019" name="Nat. Med.">
        <title>A library of human gut bacterial isolates paired with longitudinal multiomics data enables mechanistic microbiome research.</title>
        <authorList>
            <person name="Poyet M."/>
            <person name="Groussin M."/>
            <person name="Gibbons S.M."/>
            <person name="Avila-Pacheco J."/>
            <person name="Jiang X."/>
            <person name="Kearney S.M."/>
            <person name="Perrotta A.R."/>
            <person name="Berdy B."/>
            <person name="Zhao S."/>
            <person name="Lieberman T.D."/>
            <person name="Swanson P.K."/>
            <person name="Smith M."/>
            <person name="Roesemann S."/>
            <person name="Alexander J.E."/>
            <person name="Rich S.A."/>
            <person name="Livny J."/>
            <person name="Vlamakis H."/>
            <person name="Clish C."/>
            <person name="Bullock K."/>
            <person name="Deik A."/>
            <person name="Scott J."/>
            <person name="Pierce K.A."/>
            <person name="Xavier R.J."/>
            <person name="Alm E.J."/>
        </authorList>
    </citation>
    <scope>NUCLEOTIDE SEQUENCE [LARGE SCALE GENOMIC DNA]</scope>
    <source>
        <strain evidence="11 17">BIOML-A4</strain>
        <strain evidence="12 16">BIOML-A7</strain>
    </source>
</reference>
<reference evidence="9 14" key="2">
    <citation type="submission" date="2015-10" db="EMBL/GenBank/DDBJ databases">
        <title>A novel member of the family Ruminococcaceae isolated from human faeces.</title>
        <authorList>
            <person name="Shkoporov A.N."/>
            <person name="Chaplin A.V."/>
            <person name="Motuzova O.V."/>
            <person name="Kafarskaia L.I."/>
            <person name="Efimov B.A."/>
        </authorList>
    </citation>
    <scope>NUCLEOTIDE SEQUENCE [LARGE SCALE GENOMIC DNA]</scope>
    <source>
        <strain evidence="9 14">668</strain>
    </source>
</reference>
<name>A0A0D8IW06_9FIRM</name>
<comment type="caution">
    <text evidence="8">The sequence shown here is derived from an EMBL/GenBank/DDBJ whole genome shotgun (WGS) entry which is preliminary data.</text>
</comment>
<keyword evidence="3 5" id="KW-0808">Transferase</keyword>
<dbReference type="Gene3D" id="3.40.50.12230">
    <property type="match status" value="1"/>
</dbReference>
<dbReference type="InterPro" id="IPR005794">
    <property type="entry name" value="Fmt"/>
</dbReference>
<feature type="domain" description="Formyl transferase N-terminal" evidence="6">
    <location>
        <begin position="1"/>
        <end position="179"/>
    </location>
</feature>
<evidence type="ECO:0000259" key="6">
    <source>
        <dbReference type="Pfam" id="PF00551"/>
    </source>
</evidence>
<evidence type="ECO:0000313" key="8">
    <source>
        <dbReference type="EMBL" id="KJF38862.1"/>
    </source>
</evidence>
<dbReference type="InterPro" id="IPR011034">
    <property type="entry name" value="Formyl_transferase-like_C_sf"/>
</dbReference>
<evidence type="ECO:0000313" key="15">
    <source>
        <dbReference type="Proteomes" id="UP000431913"/>
    </source>
</evidence>